<dbReference type="EMBL" id="REGN01004830">
    <property type="protein sequence ID" value="RNA16020.1"/>
    <property type="molecule type" value="Genomic_DNA"/>
</dbReference>
<protein>
    <submittedName>
        <fullName evidence="1">Uncharacterized protein</fullName>
    </submittedName>
</protein>
<sequence length="69" mass="8041">MVKFSIVRIKMFSRYMNLITFISPQIELGIGLSKKILFCDHSVHQTDMIPLITRILINTLSDERNIAKF</sequence>
<reference evidence="1 2" key="1">
    <citation type="journal article" date="2018" name="Sci. Rep.">
        <title>Genomic signatures of local adaptation to the degree of environmental predictability in rotifers.</title>
        <authorList>
            <person name="Franch-Gras L."/>
            <person name="Hahn C."/>
            <person name="Garcia-Roger E.M."/>
            <person name="Carmona M.J."/>
            <person name="Serra M."/>
            <person name="Gomez A."/>
        </authorList>
    </citation>
    <scope>NUCLEOTIDE SEQUENCE [LARGE SCALE GENOMIC DNA]</scope>
    <source>
        <strain evidence="1">HYR1</strain>
    </source>
</reference>
<proteinExistence type="predicted"/>
<organism evidence="1 2">
    <name type="scientific">Brachionus plicatilis</name>
    <name type="common">Marine rotifer</name>
    <name type="synonym">Brachionus muelleri</name>
    <dbReference type="NCBI Taxonomy" id="10195"/>
    <lineage>
        <taxon>Eukaryota</taxon>
        <taxon>Metazoa</taxon>
        <taxon>Spiralia</taxon>
        <taxon>Gnathifera</taxon>
        <taxon>Rotifera</taxon>
        <taxon>Eurotatoria</taxon>
        <taxon>Monogononta</taxon>
        <taxon>Pseudotrocha</taxon>
        <taxon>Ploima</taxon>
        <taxon>Brachionidae</taxon>
        <taxon>Brachionus</taxon>
    </lineage>
</organism>
<keyword evidence="2" id="KW-1185">Reference proteome</keyword>
<comment type="caution">
    <text evidence="1">The sequence shown here is derived from an EMBL/GenBank/DDBJ whole genome shotgun (WGS) entry which is preliminary data.</text>
</comment>
<evidence type="ECO:0000313" key="1">
    <source>
        <dbReference type="EMBL" id="RNA16020.1"/>
    </source>
</evidence>
<evidence type="ECO:0000313" key="2">
    <source>
        <dbReference type="Proteomes" id="UP000276133"/>
    </source>
</evidence>
<name>A0A3M7QXB8_BRAPC</name>
<accession>A0A3M7QXB8</accession>
<dbReference type="Proteomes" id="UP000276133">
    <property type="component" value="Unassembled WGS sequence"/>
</dbReference>
<gene>
    <name evidence="1" type="ORF">BpHYR1_021129</name>
</gene>
<dbReference type="AlphaFoldDB" id="A0A3M7QXB8"/>